<dbReference type="Pfam" id="PF13855">
    <property type="entry name" value="LRR_8"/>
    <property type="match status" value="1"/>
</dbReference>
<dbReference type="PANTHER" id="PTHR48051">
    <property type="match status" value="1"/>
</dbReference>
<keyword evidence="5" id="KW-1185">Reference proteome</keyword>
<dbReference type="PROSITE" id="PS51450">
    <property type="entry name" value="LRR"/>
    <property type="match status" value="1"/>
</dbReference>
<proteinExistence type="predicted"/>
<comment type="caution">
    <text evidence="4">The sequence shown here is derived from an EMBL/GenBank/DDBJ whole genome shotgun (WGS) entry which is preliminary data.</text>
</comment>
<evidence type="ECO:0000313" key="5">
    <source>
        <dbReference type="Proteomes" id="UP000242146"/>
    </source>
</evidence>
<dbReference type="InterPro" id="IPR032675">
    <property type="entry name" value="LRR_dom_sf"/>
</dbReference>
<accession>A0A1X2GVN6</accession>
<sequence length="429" mass="47812">MGQTHSKRQQEIFAWVEGPSTGQSKIDNTSSEQSEPTRLLLFPHEYGLQGNRPSQSVCSLSSSFSSLASTSQPTTPVDLGRTDSGYATLSLEDPLVKDIDYVNHLYYAQPSASRTNSPPPPSSPPSLPSRALADIHTPSPYTFADVLEGHKPSRTEELYLIQRSLIELSPNLVQLTSLRTLVLTNNKLKTLPEALGKLQMLEELCISENQLDHLPASLQHLHQLKNLDVSGNQLSTVDLTVLPTSLTLLNLARNPLVTLGPNIVRLRELAYLDLSHTHLVALPAEITLLTLLRRIKLEHCPDLGHTEKYPLAHDPPSLLELCARQCVSALATAPPNPDRRLAQLPNSLLHYLTLAKPCSACHQPYFDSFVQRGRLLQKNPHMDIPLEYRLCNVHWTHDQDRHLYLFSQPCRTPIQLDRALTQLGDLITS</sequence>
<reference evidence="4 5" key="1">
    <citation type="submission" date="2016-07" db="EMBL/GenBank/DDBJ databases">
        <title>Pervasive Adenine N6-methylation of Active Genes in Fungi.</title>
        <authorList>
            <consortium name="DOE Joint Genome Institute"/>
            <person name="Mondo S.J."/>
            <person name="Dannebaum R.O."/>
            <person name="Kuo R.C."/>
            <person name="Labutti K."/>
            <person name="Haridas S."/>
            <person name="Kuo A."/>
            <person name="Salamov A."/>
            <person name="Ahrendt S.R."/>
            <person name="Lipzen A."/>
            <person name="Sullivan W."/>
            <person name="Andreopoulos W.B."/>
            <person name="Clum A."/>
            <person name="Lindquist E."/>
            <person name="Daum C."/>
            <person name="Ramamoorthy G.K."/>
            <person name="Gryganskyi A."/>
            <person name="Culley D."/>
            <person name="Magnuson J.K."/>
            <person name="James T.Y."/>
            <person name="O'Malley M.A."/>
            <person name="Stajich J.E."/>
            <person name="Spatafora J.W."/>
            <person name="Visel A."/>
            <person name="Grigoriev I.V."/>
        </authorList>
    </citation>
    <scope>NUCLEOTIDE SEQUENCE [LARGE SCALE GENOMIC DNA]</scope>
    <source>
        <strain evidence="4 5">NRRL 3301</strain>
    </source>
</reference>
<dbReference type="Gene3D" id="3.80.10.10">
    <property type="entry name" value="Ribonuclease Inhibitor"/>
    <property type="match status" value="1"/>
</dbReference>
<dbReference type="EMBL" id="MCGT01000002">
    <property type="protein sequence ID" value="ORX62092.1"/>
    <property type="molecule type" value="Genomic_DNA"/>
</dbReference>
<gene>
    <name evidence="4" type="ORF">DM01DRAFT_1331553</name>
</gene>
<protein>
    <submittedName>
        <fullName evidence="4">L domain-like protein</fullName>
    </submittedName>
</protein>
<dbReference type="InterPro" id="IPR003591">
    <property type="entry name" value="Leu-rich_rpt_typical-subtyp"/>
</dbReference>
<feature type="compositionally biased region" description="Polar residues" evidence="3">
    <location>
        <begin position="20"/>
        <end position="36"/>
    </location>
</feature>
<dbReference type="GO" id="GO:0005737">
    <property type="term" value="C:cytoplasm"/>
    <property type="evidence" value="ECO:0007669"/>
    <property type="project" value="TreeGrafter"/>
</dbReference>
<evidence type="ECO:0000256" key="3">
    <source>
        <dbReference type="SAM" id="MobiDB-lite"/>
    </source>
</evidence>
<keyword evidence="2" id="KW-0677">Repeat</keyword>
<dbReference type="OrthoDB" id="660555at2759"/>
<dbReference type="InterPro" id="IPR050216">
    <property type="entry name" value="LRR_domain-containing"/>
</dbReference>
<dbReference type="STRING" id="101127.A0A1X2GVN6"/>
<dbReference type="AlphaFoldDB" id="A0A1X2GVN6"/>
<dbReference type="PANTHER" id="PTHR48051:SF1">
    <property type="entry name" value="RAS SUPPRESSOR PROTEIN 1"/>
    <property type="match status" value="1"/>
</dbReference>
<evidence type="ECO:0000313" key="4">
    <source>
        <dbReference type="EMBL" id="ORX62092.1"/>
    </source>
</evidence>
<name>A0A1X2GVN6_9FUNG</name>
<keyword evidence="1" id="KW-0433">Leucine-rich repeat</keyword>
<dbReference type="Proteomes" id="UP000242146">
    <property type="component" value="Unassembled WGS sequence"/>
</dbReference>
<dbReference type="SMART" id="SM00369">
    <property type="entry name" value="LRR_TYP"/>
    <property type="match status" value="4"/>
</dbReference>
<dbReference type="InterPro" id="IPR001611">
    <property type="entry name" value="Leu-rich_rpt"/>
</dbReference>
<evidence type="ECO:0000256" key="2">
    <source>
        <dbReference type="ARBA" id="ARBA00022737"/>
    </source>
</evidence>
<evidence type="ECO:0000256" key="1">
    <source>
        <dbReference type="ARBA" id="ARBA00022614"/>
    </source>
</evidence>
<feature type="compositionally biased region" description="Pro residues" evidence="3">
    <location>
        <begin position="117"/>
        <end position="127"/>
    </location>
</feature>
<dbReference type="SMART" id="SM00364">
    <property type="entry name" value="LRR_BAC"/>
    <property type="match status" value="4"/>
</dbReference>
<feature type="region of interest" description="Disordered" evidence="3">
    <location>
        <begin position="110"/>
        <end position="130"/>
    </location>
</feature>
<organism evidence="4 5">
    <name type="scientific">Hesseltinella vesiculosa</name>
    <dbReference type="NCBI Taxonomy" id="101127"/>
    <lineage>
        <taxon>Eukaryota</taxon>
        <taxon>Fungi</taxon>
        <taxon>Fungi incertae sedis</taxon>
        <taxon>Mucoromycota</taxon>
        <taxon>Mucoromycotina</taxon>
        <taxon>Mucoromycetes</taxon>
        <taxon>Mucorales</taxon>
        <taxon>Cunninghamellaceae</taxon>
        <taxon>Hesseltinella</taxon>
    </lineage>
</organism>
<feature type="region of interest" description="Disordered" evidence="3">
    <location>
        <begin position="1"/>
        <end position="36"/>
    </location>
</feature>
<dbReference type="SUPFAM" id="SSF52058">
    <property type="entry name" value="L domain-like"/>
    <property type="match status" value="1"/>
</dbReference>